<evidence type="ECO:0000313" key="3">
    <source>
        <dbReference type="Proteomes" id="UP001248709"/>
    </source>
</evidence>
<dbReference type="InterPro" id="IPR027417">
    <property type="entry name" value="P-loop_NTPase"/>
</dbReference>
<dbReference type="InterPro" id="IPR025669">
    <property type="entry name" value="AAA_dom"/>
</dbReference>
<dbReference type="PANTHER" id="PTHR13696">
    <property type="entry name" value="P-LOOP CONTAINING NUCLEOSIDE TRIPHOSPHATE HYDROLASE"/>
    <property type="match status" value="1"/>
</dbReference>
<dbReference type="RefSeq" id="WP_025697746.1">
    <property type="nucleotide sequence ID" value="NZ_JAUSUY010000012.1"/>
</dbReference>
<feature type="domain" description="AAA" evidence="1">
    <location>
        <begin position="4"/>
        <end position="73"/>
    </location>
</feature>
<dbReference type="Gene3D" id="3.40.50.300">
    <property type="entry name" value="P-loop containing nucleotide triphosphate hydrolases"/>
    <property type="match status" value="1"/>
</dbReference>
<dbReference type="CDD" id="cd02042">
    <property type="entry name" value="ParAB_family"/>
    <property type="match status" value="1"/>
</dbReference>
<dbReference type="Pfam" id="PF13614">
    <property type="entry name" value="AAA_31"/>
    <property type="match status" value="1"/>
</dbReference>
<keyword evidence="3" id="KW-1185">Reference proteome</keyword>
<protein>
    <submittedName>
        <fullName evidence="2">Chromosome partitioning protein</fullName>
    </submittedName>
</protein>
<evidence type="ECO:0000259" key="1">
    <source>
        <dbReference type="Pfam" id="PF13614"/>
    </source>
</evidence>
<proteinExistence type="predicted"/>
<dbReference type="EMBL" id="JAUSUY010000012">
    <property type="protein sequence ID" value="MDT3427363.1"/>
    <property type="molecule type" value="Genomic_DNA"/>
</dbReference>
<dbReference type="PANTHER" id="PTHR13696:SF99">
    <property type="entry name" value="COBYRINIC ACID AC-DIAMIDE SYNTHASE"/>
    <property type="match status" value="1"/>
</dbReference>
<dbReference type="Proteomes" id="UP001248709">
    <property type="component" value="Unassembled WGS sequence"/>
</dbReference>
<comment type="caution">
    <text evidence="2">The sequence shown here is derived from an EMBL/GenBank/DDBJ whole genome shotgun (WGS) entry which is preliminary data.</text>
</comment>
<reference evidence="2 3" key="1">
    <citation type="submission" date="2023-07" db="EMBL/GenBank/DDBJ databases">
        <title>Genomic Encyclopedia of Type Strains, Phase IV (KMG-IV): sequencing the most valuable type-strain genomes for metagenomic binning, comparative biology and taxonomic classification.</title>
        <authorList>
            <person name="Goeker M."/>
        </authorList>
    </citation>
    <scope>NUCLEOTIDE SEQUENCE [LARGE SCALE GENOMIC DNA]</scope>
    <source>
        <strain evidence="2 3">T98</strain>
    </source>
</reference>
<name>A0ABU3H956_9BACL</name>
<accession>A0ABU3H956</accession>
<dbReference type="InterPro" id="IPR050678">
    <property type="entry name" value="DNA_Partitioning_ATPase"/>
</dbReference>
<dbReference type="SUPFAM" id="SSF52540">
    <property type="entry name" value="P-loop containing nucleoside triphosphate hydrolases"/>
    <property type="match status" value="1"/>
</dbReference>
<gene>
    <name evidence="2" type="ORF">J2Z22_002926</name>
</gene>
<evidence type="ECO:0000313" key="2">
    <source>
        <dbReference type="EMBL" id="MDT3427363.1"/>
    </source>
</evidence>
<sequence length="81" mass="8709">MTIAKIITIANQKGGTGKTTSAYNLAHALSHENKKVLLVDFDPQGNLTLCFGIEQPDQLPISMCNILDAIMSDHSLPAAEE</sequence>
<organism evidence="2 3">
    <name type="scientific">Paenibacillus forsythiae</name>
    <dbReference type="NCBI Taxonomy" id="365616"/>
    <lineage>
        <taxon>Bacteria</taxon>
        <taxon>Bacillati</taxon>
        <taxon>Bacillota</taxon>
        <taxon>Bacilli</taxon>
        <taxon>Bacillales</taxon>
        <taxon>Paenibacillaceae</taxon>
        <taxon>Paenibacillus</taxon>
    </lineage>
</organism>